<dbReference type="Proteomes" id="UP001431783">
    <property type="component" value="Unassembled WGS sequence"/>
</dbReference>
<organism evidence="1 2">
    <name type="scientific">Henosepilachna vigintioctopunctata</name>
    <dbReference type="NCBI Taxonomy" id="420089"/>
    <lineage>
        <taxon>Eukaryota</taxon>
        <taxon>Metazoa</taxon>
        <taxon>Ecdysozoa</taxon>
        <taxon>Arthropoda</taxon>
        <taxon>Hexapoda</taxon>
        <taxon>Insecta</taxon>
        <taxon>Pterygota</taxon>
        <taxon>Neoptera</taxon>
        <taxon>Endopterygota</taxon>
        <taxon>Coleoptera</taxon>
        <taxon>Polyphaga</taxon>
        <taxon>Cucujiformia</taxon>
        <taxon>Coccinelloidea</taxon>
        <taxon>Coccinellidae</taxon>
        <taxon>Epilachninae</taxon>
        <taxon>Epilachnini</taxon>
        <taxon>Henosepilachna</taxon>
    </lineage>
</organism>
<evidence type="ECO:0000313" key="1">
    <source>
        <dbReference type="EMBL" id="KAK9870483.1"/>
    </source>
</evidence>
<evidence type="ECO:0000313" key="2">
    <source>
        <dbReference type="Proteomes" id="UP001431783"/>
    </source>
</evidence>
<dbReference type="EMBL" id="JARQZJ010000003">
    <property type="protein sequence ID" value="KAK9870483.1"/>
    <property type="molecule type" value="Genomic_DNA"/>
</dbReference>
<keyword evidence="2" id="KW-1185">Reference proteome</keyword>
<sequence length="113" mass="13179">MCLTETCLGMIFYEGIELIRDTSRVTDRTSTLLDVIFTNKEFLIIESGTVDNMLSDHQAVFCSVNFSRPKDKLKIVTYRNFNHLCRPDLEADVPWDDILYLHDIDLKIEVFSR</sequence>
<gene>
    <name evidence="1" type="ORF">WA026_008041</name>
</gene>
<protein>
    <recommendedName>
        <fullName evidence="3">Endonuclease/exonuclease/phosphatase domain-containing protein</fullName>
    </recommendedName>
</protein>
<reference evidence="1 2" key="1">
    <citation type="submission" date="2023-03" db="EMBL/GenBank/DDBJ databases">
        <title>Genome insight into feeding habits of ladybird beetles.</title>
        <authorList>
            <person name="Li H.-S."/>
            <person name="Huang Y.-H."/>
            <person name="Pang H."/>
        </authorList>
    </citation>
    <scope>NUCLEOTIDE SEQUENCE [LARGE SCALE GENOMIC DNA]</scope>
    <source>
        <strain evidence="1">SYSU_2023b</strain>
        <tissue evidence="1">Whole body</tissue>
    </source>
</reference>
<dbReference type="AlphaFoldDB" id="A0AAW1TQ13"/>
<name>A0AAW1TQ13_9CUCU</name>
<comment type="caution">
    <text evidence="1">The sequence shown here is derived from an EMBL/GenBank/DDBJ whole genome shotgun (WGS) entry which is preliminary data.</text>
</comment>
<evidence type="ECO:0008006" key="3">
    <source>
        <dbReference type="Google" id="ProtNLM"/>
    </source>
</evidence>
<proteinExistence type="predicted"/>
<accession>A0AAW1TQ13</accession>